<evidence type="ECO:0000259" key="12">
    <source>
        <dbReference type="PROSITE" id="PS50893"/>
    </source>
</evidence>
<keyword evidence="3" id="KW-1003">Cell membrane</keyword>
<evidence type="ECO:0000256" key="2">
    <source>
        <dbReference type="ARBA" id="ARBA00022448"/>
    </source>
</evidence>
<evidence type="ECO:0000313" key="15">
    <source>
        <dbReference type="Proteomes" id="UP000502706"/>
    </source>
</evidence>
<evidence type="ECO:0000256" key="4">
    <source>
        <dbReference type="ARBA" id="ARBA00022692"/>
    </source>
</evidence>
<evidence type="ECO:0000256" key="5">
    <source>
        <dbReference type="ARBA" id="ARBA00022741"/>
    </source>
</evidence>
<dbReference type="SUPFAM" id="SSF52540">
    <property type="entry name" value="P-loop containing nucleoside triphosphate hydrolases"/>
    <property type="match status" value="1"/>
</dbReference>
<feature type="domain" description="ABC transmembrane type-1" evidence="13">
    <location>
        <begin position="54"/>
        <end position="337"/>
    </location>
</feature>
<keyword evidence="2" id="KW-0813">Transport</keyword>
<keyword evidence="15" id="KW-1185">Reference proteome</keyword>
<evidence type="ECO:0000256" key="10">
    <source>
        <dbReference type="SAM" id="MobiDB-lite"/>
    </source>
</evidence>
<dbReference type="SUPFAM" id="SSF90123">
    <property type="entry name" value="ABC transporter transmembrane region"/>
    <property type="match status" value="1"/>
</dbReference>
<feature type="transmembrane region" description="Helical" evidence="11">
    <location>
        <begin position="309"/>
        <end position="335"/>
    </location>
</feature>
<dbReference type="GO" id="GO:0140359">
    <property type="term" value="F:ABC-type transporter activity"/>
    <property type="evidence" value="ECO:0007669"/>
    <property type="project" value="InterPro"/>
</dbReference>
<dbReference type="GO" id="GO:0005886">
    <property type="term" value="C:plasma membrane"/>
    <property type="evidence" value="ECO:0007669"/>
    <property type="project" value="UniProtKB-SubCell"/>
</dbReference>
<feature type="compositionally biased region" description="Basic residues" evidence="10">
    <location>
        <begin position="1"/>
        <end position="13"/>
    </location>
</feature>
<evidence type="ECO:0000256" key="11">
    <source>
        <dbReference type="SAM" id="Phobius"/>
    </source>
</evidence>
<dbReference type="PROSITE" id="PS00211">
    <property type="entry name" value="ABC_TRANSPORTER_1"/>
    <property type="match status" value="1"/>
</dbReference>
<keyword evidence="7 11" id="KW-1133">Transmembrane helix</keyword>
<gene>
    <name evidence="14" type="primary">cydC</name>
    <name evidence="14" type="ORF">GBA65_07655</name>
</gene>
<keyword evidence="8 11" id="KW-0472">Membrane</keyword>
<feature type="region of interest" description="Disordered" evidence="10">
    <location>
        <begin position="1"/>
        <end position="28"/>
    </location>
</feature>
<dbReference type="PANTHER" id="PTHR24221">
    <property type="entry name" value="ATP-BINDING CASSETTE SUB-FAMILY B"/>
    <property type="match status" value="1"/>
</dbReference>
<comment type="similarity">
    <text evidence="9">Belongs to the ABC transporter superfamily. Siderophore-Fe(3+) uptake transporter (SIUT) (TC 3.A.1.21) family.</text>
</comment>
<dbReference type="EMBL" id="CP045121">
    <property type="protein sequence ID" value="QIN78422.1"/>
    <property type="molecule type" value="Genomic_DNA"/>
</dbReference>
<dbReference type="AlphaFoldDB" id="A0A6G8PW35"/>
<dbReference type="FunFam" id="3.40.50.300:FF:000221">
    <property type="entry name" value="Multidrug ABC transporter ATP-binding protein"/>
    <property type="match status" value="1"/>
</dbReference>
<evidence type="ECO:0000259" key="13">
    <source>
        <dbReference type="PROSITE" id="PS50929"/>
    </source>
</evidence>
<accession>A0A6G8PW35</accession>
<dbReference type="Pfam" id="PF00005">
    <property type="entry name" value="ABC_tran"/>
    <property type="match status" value="1"/>
</dbReference>
<proteinExistence type="inferred from homology"/>
<keyword evidence="5" id="KW-0547">Nucleotide-binding</keyword>
<dbReference type="PANTHER" id="PTHR24221:SF654">
    <property type="entry name" value="ATP-BINDING CASSETTE SUB-FAMILY B MEMBER 6"/>
    <property type="match status" value="1"/>
</dbReference>
<dbReference type="InterPro" id="IPR017871">
    <property type="entry name" value="ABC_transporter-like_CS"/>
</dbReference>
<evidence type="ECO:0000256" key="7">
    <source>
        <dbReference type="ARBA" id="ARBA00022989"/>
    </source>
</evidence>
<dbReference type="GO" id="GO:0034775">
    <property type="term" value="P:glutathione transmembrane transport"/>
    <property type="evidence" value="ECO:0007669"/>
    <property type="project" value="InterPro"/>
</dbReference>
<dbReference type="SMART" id="SM00382">
    <property type="entry name" value="AAA"/>
    <property type="match status" value="1"/>
</dbReference>
<comment type="subcellular location">
    <subcellularLocation>
        <location evidence="1">Cell inner membrane</location>
        <topology evidence="1">Multi-pass membrane protein</topology>
    </subcellularLocation>
</comment>
<dbReference type="Pfam" id="PF00664">
    <property type="entry name" value="ABC_membrane"/>
    <property type="match status" value="1"/>
</dbReference>
<name>A0A6G8PW35_9ACTN</name>
<dbReference type="Proteomes" id="UP000502706">
    <property type="component" value="Chromosome"/>
</dbReference>
<dbReference type="GO" id="GO:0016887">
    <property type="term" value="F:ATP hydrolysis activity"/>
    <property type="evidence" value="ECO:0007669"/>
    <property type="project" value="InterPro"/>
</dbReference>
<dbReference type="NCBIfam" id="TIGR02868">
    <property type="entry name" value="CydC"/>
    <property type="match status" value="1"/>
</dbReference>
<dbReference type="InterPro" id="IPR027417">
    <property type="entry name" value="P-loop_NTPase"/>
</dbReference>
<reference evidence="14 15" key="1">
    <citation type="submission" date="2019-10" db="EMBL/GenBank/DDBJ databases">
        <title>Rubrobacter sp nov SCSIO 52915 isolated from a deep-sea sediment in the South China Sea.</title>
        <authorList>
            <person name="Chen R.W."/>
        </authorList>
    </citation>
    <scope>NUCLEOTIDE SEQUENCE [LARGE SCALE GENOMIC DNA]</scope>
    <source>
        <strain evidence="14 15">SCSIO 52915</strain>
    </source>
</reference>
<evidence type="ECO:0000256" key="9">
    <source>
        <dbReference type="ARBA" id="ARBA00023455"/>
    </source>
</evidence>
<dbReference type="PROSITE" id="PS50929">
    <property type="entry name" value="ABC_TM1F"/>
    <property type="match status" value="1"/>
</dbReference>
<feature type="transmembrane region" description="Helical" evidence="11">
    <location>
        <begin position="285"/>
        <end position="303"/>
    </location>
</feature>
<feature type="transmembrane region" description="Helical" evidence="11">
    <location>
        <begin position="164"/>
        <end position="187"/>
    </location>
</feature>
<organism evidence="14 15">
    <name type="scientific">Rubrobacter marinus</name>
    <dbReference type="NCBI Taxonomy" id="2653852"/>
    <lineage>
        <taxon>Bacteria</taxon>
        <taxon>Bacillati</taxon>
        <taxon>Actinomycetota</taxon>
        <taxon>Rubrobacteria</taxon>
        <taxon>Rubrobacterales</taxon>
        <taxon>Rubrobacteraceae</taxon>
        <taxon>Rubrobacter</taxon>
    </lineage>
</organism>
<sequence length="613" mass="65662">MGRRLHRGGRHPRGAPLAGRRVRPARRGLRGGGDGVRLFLRLLGFLRPYGGRVALSAALGAATVVSGVGLLATAAYVISAAALQPLLGELALAVYLVRFFSVSRAFSRYAERLVSHGLTFRLLQSLRTFFYARLEPLAPARLSGYRSGDLLSRFVRDVEELENVFLRILSPFVVAVLVSLLTFAVLLPFDRTLALVALGFLAATGVGVPLLVRRLSRGLGRRELGLRAELGARILDGVSGARDLLAFGREGAEKQEISALDRKLEGTQRRSALVAGLQESATETMTGLALVAVLVLSVPLVAAGEIEGVWLAFLALVVLGSFEAVAPLGTAFRSLDRSLSAGRRLFEVTDAEPGARDPEDPLPPPEDHAFELDRVSFRYEPAGPPVLDEVSLRLPPGRKVAVVGPSGSGKSTILALLLRFYDPDEGSVRFGGQDARSYAADDLRAGVAVAPQDPHVFAGTLRENLLVADPEADEGALRRVLRRARLEDFVRALPEGLDEYVGEGGSRLSGGERRRLAVARALLKGAPILALDEPTADLDRLTEGELLSSILDPGQEKSLLLVTHRLVGLEAMDEILVLDAGRVVERGTHAELAGAGGLYNRMRDVQNGMLATA</sequence>
<evidence type="ECO:0000256" key="3">
    <source>
        <dbReference type="ARBA" id="ARBA00022475"/>
    </source>
</evidence>
<dbReference type="InterPro" id="IPR039421">
    <property type="entry name" value="Type_1_exporter"/>
</dbReference>
<keyword evidence="6" id="KW-0067">ATP-binding</keyword>
<dbReference type="Gene3D" id="3.40.50.300">
    <property type="entry name" value="P-loop containing nucleotide triphosphate hydrolases"/>
    <property type="match status" value="1"/>
</dbReference>
<evidence type="ECO:0000256" key="6">
    <source>
        <dbReference type="ARBA" id="ARBA00022840"/>
    </source>
</evidence>
<evidence type="ECO:0000256" key="1">
    <source>
        <dbReference type="ARBA" id="ARBA00004429"/>
    </source>
</evidence>
<dbReference type="PROSITE" id="PS50893">
    <property type="entry name" value="ABC_TRANSPORTER_2"/>
    <property type="match status" value="1"/>
</dbReference>
<dbReference type="CDD" id="cd18585">
    <property type="entry name" value="ABC_6TM_CydC"/>
    <property type="match status" value="1"/>
</dbReference>
<dbReference type="KEGG" id="rmar:GBA65_07655"/>
<protein>
    <submittedName>
        <fullName evidence="14">Thiol reductant ABC exporter subunit CydC</fullName>
    </submittedName>
</protein>
<dbReference type="InterPro" id="IPR011527">
    <property type="entry name" value="ABC1_TM_dom"/>
</dbReference>
<dbReference type="InterPro" id="IPR003439">
    <property type="entry name" value="ABC_transporter-like_ATP-bd"/>
</dbReference>
<feature type="transmembrane region" description="Helical" evidence="11">
    <location>
        <begin position="90"/>
        <end position="107"/>
    </location>
</feature>
<evidence type="ECO:0000313" key="14">
    <source>
        <dbReference type="EMBL" id="QIN78422.1"/>
    </source>
</evidence>
<feature type="transmembrane region" description="Helical" evidence="11">
    <location>
        <begin position="193"/>
        <end position="212"/>
    </location>
</feature>
<dbReference type="InterPro" id="IPR003593">
    <property type="entry name" value="AAA+_ATPase"/>
</dbReference>
<keyword evidence="4 11" id="KW-0812">Transmembrane</keyword>
<feature type="domain" description="ABC transporter" evidence="12">
    <location>
        <begin position="370"/>
        <end position="605"/>
    </location>
</feature>
<dbReference type="GO" id="GO:0045454">
    <property type="term" value="P:cell redox homeostasis"/>
    <property type="evidence" value="ECO:0007669"/>
    <property type="project" value="InterPro"/>
</dbReference>
<evidence type="ECO:0000256" key="8">
    <source>
        <dbReference type="ARBA" id="ARBA00023136"/>
    </source>
</evidence>
<dbReference type="Gene3D" id="1.20.1560.10">
    <property type="entry name" value="ABC transporter type 1, transmembrane domain"/>
    <property type="match status" value="1"/>
</dbReference>
<dbReference type="GO" id="GO:0005524">
    <property type="term" value="F:ATP binding"/>
    <property type="evidence" value="ECO:0007669"/>
    <property type="project" value="UniProtKB-KW"/>
</dbReference>
<feature type="transmembrane region" description="Helical" evidence="11">
    <location>
        <begin position="53"/>
        <end position="78"/>
    </location>
</feature>
<dbReference type="InterPro" id="IPR036640">
    <property type="entry name" value="ABC1_TM_sf"/>
</dbReference>
<dbReference type="InterPro" id="IPR014223">
    <property type="entry name" value="ABC_CydC/D"/>
</dbReference>